<keyword evidence="3" id="KW-1185">Reference proteome</keyword>
<name>A0A9N9GGT5_9GLOM</name>
<organism evidence="2 3">
    <name type="scientific">Cetraspora pellucida</name>
    <dbReference type="NCBI Taxonomy" id="1433469"/>
    <lineage>
        <taxon>Eukaryota</taxon>
        <taxon>Fungi</taxon>
        <taxon>Fungi incertae sedis</taxon>
        <taxon>Mucoromycota</taxon>
        <taxon>Glomeromycotina</taxon>
        <taxon>Glomeromycetes</taxon>
        <taxon>Diversisporales</taxon>
        <taxon>Gigasporaceae</taxon>
        <taxon>Cetraspora</taxon>
    </lineage>
</organism>
<dbReference type="Proteomes" id="UP000789759">
    <property type="component" value="Unassembled WGS sequence"/>
</dbReference>
<evidence type="ECO:0000256" key="1">
    <source>
        <dbReference type="SAM" id="Phobius"/>
    </source>
</evidence>
<gene>
    <name evidence="2" type="ORF">CPELLU_LOCUS7179</name>
</gene>
<keyword evidence="1" id="KW-0472">Membrane</keyword>
<evidence type="ECO:0000313" key="3">
    <source>
        <dbReference type="Proteomes" id="UP000789759"/>
    </source>
</evidence>
<dbReference type="AlphaFoldDB" id="A0A9N9GGT5"/>
<accession>A0A9N9GGT5</accession>
<comment type="caution">
    <text evidence="2">The sequence shown here is derived from an EMBL/GenBank/DDBJ whole genome shotgun (WGS) entry which is preliminary data.</text>
</comment>
<keyword evidence="1" id="KW-0812">Transmembrane</keyword>
<feature type="transmembrane region" description="Helical" evidence="1">
    <location>
        <begin position="17"/>
        <end position="38"/>
    </location>
</feature>
<keyword evidence="1" id="KW-1133">Transmembrane helix</keyword>
<protein>
    <submittedName>
        <fullName evidence="2">8939_t:CDS:1</fullName>
    </submittedName>
</protein>
<reference evidence="2" key="1">
    <citation type="submission" date="2021-06" db="EMBL/GenBank/DDBJ databases">
        <authorList>
            <person name="Kallberg Y."/>
            <person name="Tangrot J."/>
            <person name="Rosling A."/>
        </authorList>
    </citation>
    <scope>NUCLEOTIDE SEQUENCE</scope>
    <source>
        <strain evidence="2">FL966</strain>
    </source>
</reference>
<feature type="non-terminal residue" evidence="2">
    <location>
        <position position="1"/>
    </location>
</feature>
<dbReference type="EMBL" id="CAJVQA010004721">
    <property type="protein sequence ID" value="CAG8605062.1"/>
    <property type="molecule type" value="Genomic_DNA"/>
</dbReference>
<dbReference type="OrthoDB" id="2395687at2759"/>
<sequence length="68" mass="7259">KLVYVDATTSFNALNTLLTLISTSIPIGGLPLVAILTLDETISTLTKTFEALKHIMSLGTFGRCSSIM</sequence>
<proteinExistence type="predicted"/>
<evidence type="ECO:0000313" key="2">
    <source>
        <dbReference type="EMBL" id="CAG8605062.1"/>
    </source>
</evidence>